<evidence type="ECO:0000313" key="3">
    <source>
        <dbReference type="Proteomes" id="UP000249891"/>
    </source>
</evidence>
<dbReference type="Proteomes" id="UP000249891">
    <property type="component" value="Unassembled WGS sequence"/>
</dbReference>
<protein>
    <submittedName>
        <fullName evidence="1">Uncharacterized protein</fullName>
    </submittedName>
</protein>
<dbReference type="RefSeq" id="WP_009421225.1">
    <property type="nucleotide sequence ID" value="NZ_CP110229.1"/>
</dbReference>
<dbReference type="AlphaFoldDB" id="A0A2X2R9R5"/>
<organism evidence="1 3">
    <name type="scientific">Capnocytophaga ochracea</name>
    <dbReference type="NCBI Taxonomy" id="1018"/>
    <lineage>
        <taxon>Bacteria</taxon>
        <taxon>Pseudomonadati</taxon>
        <taxon>Bacteroidota</taxon>
        <taxon>Flavobacteriia</taxon>
        <taxon>Flavobacteriales</taxon>
        <taxon>Flavobacteriaceae</taxon>
        <taxon>Capnocytophaga</taxon>
    </lineage>
</organism>
<dbReference type="EMBL" id="UARG01000017">
    <property type="protein sequence ID" value="SQA77936.1"/>
    <property type="molecule type" value="Genomic_DNA"/>
</dbReference>
<sequence length="65" mass="7937">MRIHLNEVSDYEYVQRKLREQAVVLLEKAKSYHQPVRYLPRRVSGHKVNWWSELKKYGRLVGNRQ</sequence>
<dbReference type="EMBL" id="UYIQ01000001">
    <property type="protein sequence ID" value="VDG81612.1"/>
    <property type="molecule type" value="Genomic_DNA"/>
</dbReference>
<gene>
    <name evidence="2" type="ORF">NCTC11458_00904</name>
    <name evidence="1" type="ORF">NCTC11546_01161</name>
</gene>
<reference evidence="1 3" key="1">
    <citation type="submission" date="2018-06" db="EMBL/GenBank/DDBJ databases">
        <authorList>
            <consortium name="Pathogen Informatics"/>
            <person name="Doyle S."/>
        </authorList>
    </citation>
    <scope>NUCLEOTIDE SEQUENCE [LARGE SCALE GENOMIC DNA]</scope>
    <source>
        <strain evidence="1 3">NCTC11546</strain>
    </source>
</reference>
<evidence type="ECO:0000313" key="4">
    <source>
        <dbReference type="Proteomes" id="UP000276733"/>
    </source>
</evidence>
<evidence type="ECO:0000313" key="2">
    <source>
        <dbReference type="EMBL" id="VDG81612.1"/>
    </source>
</evidence>
<dbReference type="Proteomes" id="UP000276733">
    <property type="component" value="Unassembled WGS sequence"/>
</dbReference>
<name>A0A2X2R9R5_CAPOC</name>
<evidence type="ECO:0000313" key="1">
    <source>
        <dbReference type="EMBL" id="SQA77936.1"/>
    </source>
</evidence>
<proteinExistence type="predicted"/>
<reference evidence="2 4" key="2">
    <citation type="submission" date="2018-11" db="EMBL/GenBank/DDBJ databases">
        <authorList>
            <consortium name="Pathogen Informatics"/>
        </authorList>
    </citation>
    <scope>NUCLEOTIDE SEQUENCE [LARGE SCALE GENOMIC DNA]</scope>
    <source>
        <strain evidence="2 4">NCTC11458</strain>
    </source>
</reference>
<accession>A0A2X2R9R5</accession>